<dbReference type="CDD" id="cd24047">
    <property type="entry name" value="ASKHA_NBD_EutJ"/>
    <property type="match status" value="1"/>
</dbReference>
<dbReference type="PANTHER" id="PTHR32432">
    <property type="entry name" value="CELL DIVISION PROTEIN FTSA-RELATED"/>
    <property type="match status" value="1"/>
</dbReference>
<evidence type="ECO:0000313" key="1">
    <source>
        <dbReference type="EMBL" id="ATW25319.1"/>
    </source>
</evidence>
<sequence length="278" mass="29432">MDFLQDANQLIKRFEDTIAHPAPVKKDTKLYTGVDLGTAYIVLAVVDDKGQPITGAMRYAEVVKDGLVVDFVGASRIVKELKAGIEEKLGVELEAAAAAYPPGTVGGDQKAIKYVAEGAGFNVDALVDEPTAANQVLGIQNGAVVDIGGGTTGVAVLKDGEVIYVADEPTGGTHFSLVVAGAYGISFGEAEKLKTTPERQKELFPVLKPVMEKVATIIGRHIQKFHVDNVYLAGGTSCFPGIETIVEQEIGVPTWKPDNPFLVTPMGIALSAHMKREG</sequence>
<dbReference type="RefSeq" id="WP_148134572.1">
    <property type="nucleotide sequence ID" value="NZ_CP017634.1"/>
</dbReference>
<dbReference type="Proteomes" id="UP000323521">
    <property type="component" value="Chromosome"/>
</dbReference>
<dbReference type="InterPro" id="IPR043129">
    <property type="entry name" value="ATPase_NBD"/>
</dbReference>
<dbReference type="InterPro" id="IPR005883">
    <property type="entry name" value="PilM"/>
</dbReference>
<protein>
    <submittedName>
        <fullName evidence="1">Ethanolamine utilization protein EutJ</fullName>
    </submittedName>
</protein>
<dbReference type="InterPro" id="IPR013366">
    <property type="entry name" value="EutJ"/>
</dbReference>
<dbReference type="Pfam" id="PF11104">
    <property type="entry name" value="PilM_2"/>
    <property type="match status" value="1"/>
</dbReference>
<reference evidence="1 2" key="1">
    <citation type="submission" date="2016-10" db="EMBL/GenBank/DDBJ databases">
        <title>Complete Genome Sequence of Peptococcaceae strain DCMF.</title>
        <authorList>
            <person name="Edwards R.J."/>
            <person name="Holland S.I."/>
            <person name="Deshpande N.P."/>
            <person name="Wong Y.K."/>
            <person name="Ertan H."/>
            <person name="Manefield M."/>
            <person name="Russell T.L."/>
            <person name="Lee M.J."/>
        </authorList>
    </citation>
    <scope>NUCLEOTIDE SEQUENCE [LARGE SCALE GENOMIC DNA]</scope>
    <source>
        <strain evidence="1 2">DCMF</strain>
    </source>
</reference>
<gene>
    <name evidence="1" type="ORF">DCMF_11555</name>
</gene>
<dbReference type="AlphaFoldDB" id="A0A3G1KS76"/>
<dbReference type="SUPFAM" id="SSF53067">
    <property type="entry name" value="Actin-like ATPase domain"/>
    <property type="match status" value="2"/>
</dbReference>
<evidence type="ECO:0000313" key="2">
    <source>
        <dbReference type="Proteomes" id="UP000323521"/>
    </source>
</evidence>
<keyword evidence="2" id="KW-1185">Reference proteome</keyword>
<dbReference type="PANTHER" id="PTHR32432:SF3">
    <property type="entry name" value="ETHANOLAMINE UTILIZATION PROTEIN EUTJ"/>
    <property type="match status" value="1"/>
</dbReference>
<dbReference type="EMBL" id="CP017634">
    <property type="protein sequence ID" value="ATW25319.1"/>
    <property type="molecule type" value="Genomic_DNA"/>
</dbReference>
<proteinExistence type="predicted"/>
<name>A0A3G1KS76_FORW1</name>
<dbReference type="Gene3D" id="3.30.420.40">
    <property type="match status" value="2"/>
</dbReference>
<dbReference type="KEGG" id="fwa:DCMF_11555"/>
<dbReference type="InterPro" id="IPR050696">
    <property type="entry name" value="FtsA/MreB"/>
</dbReference>
<organism evidence="1 2">
    <name type="scientific">Formimonas warabiya</name>
    <dbReference type="NCBI Taxonomy" id="1761012"/>
    <lineage>
        <taxon>Bacteria</taxon>
        <taxon>Bacillati</taxon>
        <taxon>Bacillota</taxon>
        <taxon>Clostridia</taxon>
        <taxon>Eubacteriales</taxon>
        <taxon>Peptococcaceae</taxon>
        <taxon>Candidatus Formimonas</taxon>
    </lineage>
</organism>
<dbReference type="OrthoDB" id="306538at2"/>
<dbReference type="NCBIfam" id="NF011660">
    <property type="entry name" value="PRK15080.1"/>
    <property type="match status" value="1"/>
</dbReference>
<accession>A0A3G1KS76</accession>
<dbReference type="NCBIfam" id="TIGR02529">
    <property type="entry name" value="EutJ"/>
    <property type="match status" value="1"/>
</dbReference>